<evidence type="ECO:0000256" key="2">
    <source>
        <dbReference type="SAM" id="SignalP"/>
    </source>
</evidence>
<evidence type="ECO:0000313" key="3">
    <source>
        <dbReference type="EMBL" id="WOO31247.1"/>
    </source>
</evidence>
<dbReference type="CDD" id="cd13578">
    <property type="entry name" value="PBP2_Bug27"/>
    <property type="match status" value="1"/>
</dbReference>
<gene>
    <name evidence="3" type="ORF">P4826_12605</name>
</gene>
<dbReference type="Pfam" id="PF03401">
    <property type="entry name" value="TctC"/>
    <property type="match status" value="1"/>
</dbReference>
<name>A0ABZ0J126_9BURK</name>
<sequence length="325" mass="33764">MQRRSIALAALALALAPAVHAQANATTGFPNKPVRLVVTYPPGGTVDAVARILGPKLTQIWGQSVVVDNRAGGGGIIGAQAVLSAPADGYTLMMDASNHAQNPALKKRMPFDTLKAFAPVSLVLKVPSVLVVNPNFPVSTPKELIAYAKANPGKVDFASSGNGSAQHLAGELFALKTGTPMTHVAYRGGGPAMVDVMAGTVPVFFASLASALPYIQSGKLKPVAVAGQRRSPVLPDTPTFTEAGVSGVDVYEWNALFAPAGVPPALVDKISKDVAAALSDREVKARLMALGAEVIGSTPKELDQYRRAEITQWTALGKQANISLD</sequence>
<feature type="signal peptide" evidence="2">
    <location>
        <begin position="1"/>
        <end position="21"/>
    </location>
</feature>
<comment type="similarity">
    <text evidence="1">Belongs to the UPF0065 (bug) family.</text>
</comment>
<evidence type="ECO:0000313" key="4">
    <source>
        <dbReference type="Proteomes" id="UP001303211"/>
    </source>
</evidence>
<organism evidence="3 4">
    <name type="scientific">Diaphorobacter limosus</name>
    <dbReference type="NCBI Taxonomy" id="3036128"/>
    <lineage>
        <taxon>Bacteria</taxon>
        <taxon>Pseudomonadati</taxon>
        <taxon>Pseudomonadota</taxon>
        <taxon>Betaproteobacteria</taxon>
        <taxon>Burkholderiales</taxon>
        <taxon>Comamonadaceae</taxon>
        <taxon>Diaphorobacter</taxon>
    </lineage>
</organism>
<feature type="chain" id="PRO_5047038640" evidence="2">
    <location>
        <begin position="22"/>
        <end position="325"/>
    </location>
</feature>
<reference evidence="3 4" key="1">
    <citation type="submission" date="2023-03" db="EMBL/GenBank/DDBJ databases">
        <title>Diaphorobacter basophil sp. nov., isolated from a sewage-treatment plant.</title>
        <authorList>
            <person name="Yang K."/>
        </authorList>
    </citation>
    <scope>NUCLEOTIDE SEQUENCE [LARGE SCALE GENOMIC DNA]</scope>
    <source>
        <strain evidence="3 4">Y-1</strain>
    </source>
</reference>
<dbReference type="RefSeq" id="WP_317700722.1">
    <property type="nucleotide sequence ID" value="NZ_CP136921.1"/>
</dbReference>
<dbReference type="Gene3D" id="3.40.190.150">
    <property type="entry name" value="Bordetella uptake gene, domain 1"/>
    <property type="match status" value="1"/>
</dbReference>
<dbReference type="Proteomes" id="UP001303211">
    <property type="component" value="Chromosome"/>
</dbReference>
<dbReference type="Gene3D" id="3.40.190.10">
    <property type="entry name" value="Periplasmic binding protein-like II"/>
    <property type="match status" value="1"/>
</dbReference>
<proteinExistence type="inferred from homology"/>
<dbReference type="InterPro" id="IPR005064">
    <property type="entry name" value="BUG"/>
</dbReference>
<evidence type="ECO:0000256" key="1">
    <source>
        <dbReference type="ARBA" id="ARBA00006987"/>
    </source>
</evidence>
<dbReference type="EMBL" id="CP136921">
    <property type="protein sequence ID" value="WOO31247.1"/>
    <property type="molecule type" value="Genomic_DNA"/>
</dbReference>
<keyword evidence="4" id="KW-1185">Reference proteome</keyword>
<dbReference type="SUPFAM" id="SSF53850">
    <property type="entry name" value="Periplasmic binding protein-like II"/>
    <property type="match status" value="1"/>
</dbReference>
<dbReference type="PANTHER" id="PTHR42928">
    <property type="entry name" value="TRICARBOXYLATE-BINDING PROTEIN"/>
    <property type="match status" value="1"/>
</dbReference>
<accession>A0ABZ0J126</accession>
<dbReference type="InterPro" id="IPR042100">
    <property type="entry name" value="Bug_dom1"/>
</dbReference>
<dbReference type="PIRSF" id="PIRSF017082">
    <property type="entry name" value="YflP"/>
    <property type="match status" value="1"/>
</dbReference>
<protein>
    <submittedName>
        <fullName evidence="3">Tripartite tricarboxylate transporter substrate binding protein</fullName>
    </submittedName>
</protein>
<dbReference type="PANTHER" id="PTHR42928:SF5">
    <property type="entry name" value="BLR1237 PROTEIN"/>
    <property type="match status" value="1"/>
</dbReference>
<keyword evidence="2" id="KW-0732">Signal</keyword>